<evidence type="ECO:0000313" key="2">
    <source>
        <dbReference type="EMBL" id="GLW71003.1"/>
    </source>
</evidence>
<gene>
    <name evidence="2" type="ORF">Kpho02_33020</name>
</gene>
<dbReference type="EMBL" id="BSSA01000010">
    <property type="protein sequence ID" value="GLW71003.1"/>
    <property type="molecule type" value="Genomic_DNA"/>
</dbReference>
<comment type="caution">
    <text evidence="2">The sequence shown here is derived from an EMBL/GenBank/DDBJ whole genome shotgun (WGS) entry which is preliminary data.</text>
</comment>
<feature type="region of interest" description="Disordered" evidence="1">
    <location>
        <begin position="1"/>
        <end position="28"/>
    </location>
</feature>
<feature type="compositionally biased region" description="Low complexity" evidence="1">
    <location>
        <begin position="1"/>
        <end position="19"/>
    </location>
</feature>
<dbReference type="Proteomes" id="UP001165041">
    <property type="component" value="Unassembled WGS sequence"/>
</dbReference>
<evidence type="ECO:0000313" key="3">
    <source>
        <dbReference type="Proteomes" id="UP001165041"/>
    </source>
</evidence>
<protein>
    <submittedName>
        <fullName evidence="2">Uncharacterized protein</fullName>
    </submittedName>
</protein>
<proteinExistence type="predicted"/>
<accession>A0A9W6Q9S9</accession>
<organism evidence="2 3">
    <name type="scientific">Kitasatospora phosalacinea</name>
    <dbReference type="NCBI Taxonomy" id="2065"/>
    <lineage>
        <taxon>Bacteria</taxon>
        <taxon>Bacillati</taxon>
        <taxon>Actinomycetota</taxon>
        <taxon>Actinomycetes</taxon>
        <taxon>Kitasatosporales</taxon>
        <taxon>Streptomycetaceae</taxon>
        <taxon>Kitasatospora</taxon>
    </lineage>
</organism>
<evidence type="ECO:0000256" key="1">
    <source>
        <dbReference type="SAM" id="MobiDB-lite"/>
    </source>
</evidence>
<reference evidence="2" key="1">
    <citation type="submission" date="2023-02" db="EMBL/GenBank/DDBJ databases">
        <title>Kitasatospora phosalacinea NBRC 14627.</title>
        <authorList>
            <person name="Ichikawa N."/>
            <person name="Sato H."/>
            <person name="Tonouchi N."/>
        </authorList>
    </citation>
    <scope>NUCLEOTIDE SEQUENCE</scope>
    <source>
        <strain evidence="2">NBRC 14627</strain>
    </source>
</reference>
<sequence length="121" mass="13017">MRSAAQRRAAPAADTPTAQRFRPTRGLRAAVRPPEIQEALLQTARLEQLRESLAVVAATVARTHGRLAWFLAGAVGALQPVLRWRVPPADGGRSFATVVARPAEHRADDCCGSSAEALGRW</sequence>
<dbReference type="AlphaFoldDB" id="A0A9W6Q9S9"/>
<name>A0A9W6Q9S9_9ACTN</name>